<evidence type="ECO:0000259" key="9">
    <source>
        <dbReference type="Pfam" id="PF01979"/>
    </source>
</evidence>
<organism evidence="10 11">
    <name type="scientific">candidate division WOR-3 bacterium JGI_Cruoil_03_51_56</name>
    <dbReference type="NCBI Taxonomy" id="1973747"/>
    <lineage>
        <taxon>Bacteria</taxon>
        <taxon>Bacteria division WOR-3</taxon>
    </lineage>
</organism>
<evidence type="ECO:0000256" key="6">
    <source>
        <dbReference type="ARBA" id="ARBA00022833"/>
    </source>
</evidence>
<evidence type="ECO:0000256" key="5">
    <source>
        <dbReference type="ARBA" id="ARBA00022808"/>
    </source>
</evidence>
<dbReference type="GO" id="GO:0019556">
    <property type="term" value="P:L-histidine catabolic process to glutamate and formamide"/>
    <property type="evidence" value="ECO:0007669"/>
    <property type="project" value="UniProtKB-UniRule"/>
</dbReference>
<evidence type="ECO:0000256" key="1">
    <source>
        <dbReference type="ARBA" id="ARBA00005023"/>
    </source>
</evidence>
<reference evidence="10 11" key="1">
    <citation type="submission" date="2017-07" db="EMBL/GenBank/DDBJ databases">
        <title>Recovery of genomes from metagenomes via a dereplication, aggregation, and scoring strategy.</title>
        <authorList>
            <person name="Sieber C.M."/>
            <person name="Probst A.J."/>
            <person name="Sharrar A."/>
            <person name="Thomas B.C."/>
            <person name="Hess M."/>
            <person name="Tringe S.G."/>
            <person name="Banfield J.F."/>
        </authorList>
    </citation>
    <scope>NUCLEOTIDE SEQUENCE [LARGE SCALE GENOMIC DNA]</scope>
    <source>
        <strain evidence="10">JGI_Cruoil_03_51_56</strain>
    </source>
</reference>
<keyword evidence="4" id="KW-0378">Hydrolase</keyword>
<name>A0A235BTH1_UNCW3</name>
<sequence>MKDTGLVLNNAGQVLCMTGDELGIIENGAIRIRDGRIAEVSDHNLKPEPGEKEIDCQNCMVMPGFIDPHTHLVFGGWRAHEFEMRLTGKTYKEIAETGGGILSSVRATRQASEDQLFQSGMERIKEMITWGTTTVEIKSGYGLDTETELKMLRAIKRISENAPATVVPTFLGAHSVPEGSDKSDYVRLVVEEVIPRVAEENLARFCDVFCENFIFNADDSRRILEAGKKYGLVPKIHADEIESSGGAEIAAEVGAVSAAHLLRPSDQGLKAMAGAGVVAELLPGTCFFLKEDA</sequence>
<evidence type="ECO:0000313" key="10">
    <source>
        <dbReference type="EMBL" id="OYD15534.1"/>
    </source>
</evidence>
<dbReference type="GO" id="GO:0050480">
    <property type="term" value="F:imidazolonepropionase activity"/>
    <property type="evidence" value="ECO:0007669"/>
    <property type="project" value="UniProtKB-UniRule"/>
</dbReference>
<dbReference type="AlphaFoldDB" id="A0A235BTH1"/>
<dbReference type="GO" id="GO:0005737">
    <property type="term" value="C:cytoplasm"/>
    <property type="evidence" value="ECO:0007669"/>
    <property type="project" value="UniProtKB-UniRule"/>
</dbReference>
<proteinExistence type="predicted"/>
<evidence type="ECO:0000313" key="11">
    <source>
        <dbReference type="Proteomes" id="UP000215559"/>
    </source>
</evidence>
<evidence type="ECO:0000256" key="4">
    <source>
        <dbReference type="ARBA" id="ARBA00022801"/>
    </source>
</evidence>
<dbReference type="Gene3D" id="2.30.40.10">
    <property type="entry name" value="Urease, subunit C, domain 1"/>
    <property type="match status" value="1"/>
</dbReference>
<evidence type="ECO:0000256" key="2">
    <source>
        <dbReference type="ARBA" id="ARBA00012864"/>
    </source>
</evidence>
<dbReference type="SUPFAM" id="SSF51556">
    <property type="entry name" value="Metallo-dependent hydrolases"/>
    <property type="match status" value="1"/>
</dbReference>
<dbReference type="PANTHER" id="PTHR42752:SF1">
    <property type="entry name" value="IMIDAZOLONEPROPIONASE-RELATED"/>
    <property type="match status" value="1"/>
</dbReference>
<feature type="domain" description="Amidohydrolase-related" evidence="9">
    <location>
        <begin position="60"/>
        <end position="252"/>
    </location>
</feature>
<gene>
    <name evidence="10" type="ORF">CH330_05535</name>
</gene>
<feature type="non-terminal residue" evidence="10">
    <location>
        <position position="293"/>
    </location>
</feature>
<dbReference type="GO" id="GO:0046872">
    <property type="term" value="F:metal ion binding"/>
    <property type="evidence" value="ECO:0007669"/>
    <property type="project" value="UniProtKB-KW"/>
</dbReference>
<dbReference type="EC" id="3.5.2.7" evidence="2 8"/>
<evidence type="ECO:0000256" key="7">
    <source>
        <dbReference type="ARBA" id="ARBA00023004"/>
    </source>
</evidence>
<dbReference type="InterPro" id="IPR032466">
    <property type="entry name" value="Metal_Hydrolase"/>
</dbReference>
<dbReference type="InterPro" id="IPR005920">
    <property type="entry name" value="HutI"/>
</dbReference>
<dbReference type="NCBIfam" id="TIGR01224">
    <property type="entry name" value="hutI"/>
    <property type="match status" value="1"/>
</dbReference>
<dbReference type="Proteomes" id="UP000215559">
    <property type="component" value="Unassembled WGS sequence"/>
</dbReference>
<keyword evidence="5" id="KW-0369">Histidine metabolism</keyword>
<dbReference type="EMBL" id="NOZP01000095">
    <property type="protein sequence ID" value="OYD15534.1"/>
    <property type="molecule type" value="Genomic_DNA"/>
</dbReference>
<dbReference type="InterPro" id="IPR006680">
    <property type="entry name" value="Amidohydro-rel"/>
</dbReference>
<accession>A0A235BTH1</accession>
<evidence type="ECO:0000256" key="3">
    <source>
        <dbReference type="ARBA" id="ARBA00022723"/>
    </source>
</evidence>
<comment type="caution">
    <text evidence="10">The sequence shown here is derived from an EMBL/GenBank/DDBJ whole genome shotgun (WGS) entry which is preliminary data.</text>
</comment>
<dbReference type="PANTHER" id="PTHR42752">
    <property type="entry name" value="IMIDAZOLONEPROPIONASE"/>
    <property type="match status" value="1"/>
</dbReference>
<evidence type="ECO:0000256" key="8">
    <source>
        <dbReference type="NCBIfam" id="TIGR01224"/>
    </source>
</evidence>
<keyword evidence="7" id="KW-0408">Iron</keyword>
<dbReference type="Pfam" id="PF01979">
    <property type="entry name" value="Amidohydro_1"/>
    <property type="match status" value="1"/>
</dbReference>
<keyword evidence="3" id="KW-0479">Metal-binding</keyword>
<dbReference type="SUPFAM" id="SSF51338">
    <property type="entry name" value="Composite domain of metallo-dependent hydrolases"/>
    <property type="match status" value="1"/>
</dbReference>
<keyword evidence="6" id="KW-0862">Zinc</keyword>
<protein>
    <recommendedName>
        <fullName evidence="2 8">Imidazolonepropionase</fullName>
        <ecNumber evidence="2 8">3.5.2.7</ecNumber>
    </recommendedName>
</protein>
<comment type="pathway">
    <text evidence="1">Amino-acid degradation.</text>
</comment>
<dbReference type="Gene3D" id="3.20.20.140">
    <property type="entry name" value="Metal-dependent hydrolases"/>
    <property type="match status" value="1"/>
</dbReference>
<dbReference type="InterPro" id="IPR011059">
    <property type="entry name" value="Metal-dep_hydrolase_composite"/>
</dbReference>